<name>J5SLW9_TRIAS</name>
<dbReference type="InterPro" id="IPR019446">
    <property type="entry name" value="BMT5-like"/>
</dbReference>
<gene>
    <name evidence="3" type="ORF">A1Q1_05008</name>
</gene>
<comment type="caution">
    <text evidence="3">The sequence shown here is derived from an EMBL/GenBank/DDBJ whole genome shotgun (WGS) entry which is preliminary data.</text>
</comment>
<evidence type="ECO:0000256" key="1">
    <source>
        <dbReference type="SAM" id="MobiDB-lite"/>
    </source>
</evidence>
<organism evidence="3 4">
    <name type="scientific">Trichosporon asahii var. asahii (strain ATCC 90039 / CBS 2479 / JCM 2466 / KCTC 7840 / NBRC 103889/ NCYC 2677 / UAMH 7654)</name>
    <name type="common">Yeast</name>
    <dbReference type="NCBI Taxonomy" id="1186058"/>
    <lineage>
        <taxon>Eukaryota</taxon>
        <taxon>Fungi</taxon>
        <taxon>Dikarya</taxon>
        <taxon>Basidiomycota</taxon>
        <taxon>Agaricomycotina</taxon>
        <taxon>Tremellomycetes</taxon>
        <taxon>Trichosporonales</taxon>
        <taxon>Trichosporonaceae</taxon>
        <taxon>Trichosporon</taxon>
    </lineage>
</organism>
<dbReference type="VEuPathDB" id="FungiDB:A1Q1_05008"/>
<feature type="compositionally biased region" description="Low complexity" evidence="1">
    <location>
        <begin position="28"/>
        <end position="37"/>
    </location>
</feature>
<feature type="region of interest" description="Disordered" evidence="1">
    <location>
        <begin position="25"/>
        <end position="70"/>
    </location>
</feature>
<evidence type="ECO:0000313" key="3">
    <source>
        <dbReference type="EMBL" id="EJT46361.1"/>
    </source>
</evidence>
<dbReference type="GO" id="GO:0005737">
    <property type="term" value="C:cytoplasm"/>
    <property type="evidence" value="ECO:0007669"/>
    <property type="project" value="TreeGrafter"/>
</dbReference>
<dbReference type="PANTHER" id="PTHR11538:SF26">
    <property type="entry name" value="FERREDOXIN-FOLD ANTICODON-BINDING DOMAIN-CONTAINING PROTEIN 1"/>
    <property type="match status" value="1"/>
</dbReference>
<dbReference type="EMBL" id="ALBS01000295">
    <property type="protein sequence ID" value="EJT46361.1"/>
    <property type="molecule type" value="Genomic_DNA"/>
</dbReference>
<dbReference type="HOGENOM" id="CLU_035438_1_1_1"/>
<dbReference type="GeneID" id="25988520"/>
<dbReference type="AlphaFoldDB" id="J5SLW9"/>
<dbReference type="PANTHER" id="PTHR11538">
    <property type="entry name" value="PHENYLALANYL-TRNA SYNTHETASE"/>
    <property type="match status" value="1"/>
</dbReference>
<dbReference type="Proteomes" id="UP000002748">
    <property type="component" value="Unassembled WGS sequence"/>
</dbReference>
<dbReference type="GO" id="GO:0070042">
    <property type="term" value="F:rRNA (uridine-N3-)-methyltransferase activity"/>
    <property type="evidence" value="ECO:0007669"/>
    <property type="project" value="InterPro"/>
</dbReference>
<dbReference type="KEGG" id="tasa:A1Q1_05008"/>
<evidence type="ECO:0000259" key="2">
    <source>
        <dbReference type="Pfam" id="PF10354"/>
    </source>
</evidence>
<dbReference type="Pfam" id="PF10354">
    <property type="entry name" value="BMT5-like"/>
    <property type="match status" value="1"/>
</dbReference>
<feature type="compositionally biased region" description="Acidic residues" evidence="1">
    <location>
        <begin position="244"/>
        <end position="262"/>
    </location>
</feature>
<sequence>MGKGGRLKGALGSYQAAAAKKAAEAKKAANAKAKANAPQMNEKAKRAAKRQRREREVAEAAARAEARNAKDKAAAARAGAAASTATAESSNAVLRKAIIPIKSDDTVLLLGEANFSFALALVKGRGHAGHLVCATSYDSEAQCYEKYPDGKENVDALREAGARVVFNVDAGALEKSKAIGKGRRWSRVIFNFPHCGSGMTDQNRNIRENQVMLLRSLRRVSNVLSDGPPEVEEKKKRKRKPQESDSESEAEDDFEGFDDDEDNMPKTKGYAPSSFTTPNRQGSFLITLLSQPPYSLWDVKGLATRPPPVCPGTREAQPRYTLKRSFEFVPAVWPGYAHRRTIGWREGLSKDDNEEIVGRIGKARTWEFVLREEAE</sequence>
<protein>
    <recommendedName>
        <fullName evidence="2">25S rRNA (uridine-N(3))-methyltransferase BMT5-like domain-containing protein</fullName>
    </recommendedName>
</protein>
<reference evidence="3 4" key="1">
    <citation type="journal article" date="2012" name="Eukaryot. Cell">
        <title>Draft genome sequence of CBS 2479, the standard type strain of Trichosporon asahii.</title>
        <authorList>
            <person name="Yang R.Y."/>
            <person name="Li H.T."/>
            <person name="Zhu H."/>
            <person name="Zhou G.P."/>
            <person name="Wang M."/>
            <person name="Wang L."/>
        </authorList>
    </citation>
    <scope>NUCLEOTIDE SEQUENCE [LARGE SCALE GENOMIC DNA]</scope>
    <source>
        <strain evidence="4">ATCC 90039 / CBS 2479 / JCM 2466 / KCTC 7840 / NCYC 2677 / UAMH 7654</strain>
    </source>
</reference>
<evidence type="ECO:0000313" key="4">
    <source>
        <dbReference type="Proteomes" id="UP000002748"/>
    </source>
</evidence>
<proteinExistence type="predicted"/>
<feature type="compositionally biased region" description="Basic and acidic residues" evidence="1">
    <location>
        <begin position="53"/>
        <end position="70"/>
    </location>
</feature>
<feature type="domain" description="25S rRNA (uridine-N(3))-methyltransferase BMT5-like" evidence="2">
    <location>
        <begin position="108"/>
        <end position="340"/>
    </location>
</feature>
<feature type="region of interest" description="Disordered" evidence="1">
    <location>
        <begin position="223"/>
        <end position="276"/>
    </location>
</feature>
<dbReference type="GO" id="GO:0070475">
    <property type="term" value="P:rRNA base methylation"/>
    <property type="evidence" value="ECO:0007669"/>
    <property type="project" value="InterPro"/>
</dbReference>
<accession>J5SLW9</accession>
<dbReference type="OrthoDB" id="273345at2759"/>
<dbReference type="RefSeq" id="XP_014177290.1">
    <property type="nucleotide sequence ID" value="XM_014321815.1"/>
</dbReference>